<dbReference type="EMBL" id="UOGL01000163">
    <property type="protein sequence ID" value="VAX38062.1"/>
    <property type="molecule type" value="Genomic_DNA"/>
</dbReference>
<proteinExistence type="predicted"/>
<sequence>MLSLSHQRWSVIQTKKMGFRGVRFRMFRNLNGLACRTRPMLSEDAPIEKRFLHWLRWGEIPLHSKRRESFDLVYFSLYGLLSATSKECLLAYCLFSKSGRFRITNISNGGVL</sequence>
<accession>A0A3B1DBE5</accession>
<evidence type="ECO:0000313" key="1">
    <source>
        <dbReference type="EMBL" id="VAX38062.1"/>
    </source>
</evidence>
<reference evidence="1" key="1">
    <citation type="submission" date="2018-06" db="EMBL/GenBank/DDBJ databases">
        <authorList>
            <person name="Zhirakovskaya E."/>
        </authorList>
    </citation>
    <scope>NUCLEOTIDE SEQUENCE</scope>
</reference>
<name>A0A3B1DBE5_9ZZZZ</name>
<organism evidence="1">
    <name type="scientific">hydrothermal vent metagenome</name>
    <dbReference type="NCBI Taxonomy" id="652676"/>
    <lineage>
        <taxon>unclassified sequences</taxon>
        <taxon>metagenomes</taxon>
        <taxon>ecological metagenomes</taxon>
    </lineage>
</organism>
<gene>
    <name evidence="1" type="ORF">MNBD_PLANCTO02-3427</name>
</gene>
<dbReference type="AlphaFoldDB" id="A0A3B1DBE5"/>
<protein>
    <submittedName>
        <fullName evidence="1">Uncharacterized protein</fullName>
    </submittedName>
</protein>